<organism evidence="2 3">
    <name type="scientific">Polaromonas jejuensis</name>
    <dbReference type="NCBI Taxonomy" id="457502"/>
    <lineage>
        <taxon>Bacteria</taxon>
        <taxon>Pseudomonadati</taxon>
        <taxon>Pseudomonadota</taxon>
        <taxon>Betaproteobacteria</taxon>
        <taxon>Burkholderiales</taxon>
        <taxon>Comamonadaceae</taxon>
        <taxon>Polaromonas</taxon>
    </lineage>
</organism>
<dbReference type="RefSeq" id="WP_068835882.1">
    <property type="nucleotide sequence ID" value="NZ_JBHSMX010000054.1"/>
</dbReference>
<name>A0ABW0QCT9_9BURK</name>
<dbReference type="Proteomes" id="UP001596084">
    <property type="component" value="Unassembled WGS sequence"/>
</dbReference>
<dbReference type="EMBL" id="JBHSMX010000054">
    <property type="protein sequence ID" value="MFC5522661.1"/>
    <property type="molecule type" value="Genomic_DNA"/>
</dbReference>
<reference evidence="3" key="1">
    <citation type="journal article" date="2019" name="Int. J. Syst. Evol. Microbiol.">
        <title>The Global Catalogue of Microorganisms (GCM) 10K type strain sequencing project: providing services to taxonomists for standard genome sequencing and annotation.</title>
        <authorList>
            <consortium name="The Broad Institute Genomics Platform"/>
            <consortium name="The Broad Institute Genome Sequencing Center for Infectious Disease"/>
            <person name="Wu L."/>
            <person name="Ma J."/>
        </authorList>
    </citation>
    <scope>NUCLEOTIDE SEQUENCE [LARGE SCALE GENOMIC DNA]</scope>
    <source>
        <strain evidence="3">CGMCC 4.7277</strain>
    </source>
</reference>
<feature type="chain" id="PRO_5046006885" evidence="1">
    <location>
        <begin position="27"/>
        <end position="262"/>
    </location>
</feature>
<feature type="signal peptide" evidence="1">
    <location>
        <begin position="1"/>
        <end position="26"/>
    </location>
</feature>
<keyword evidence="1" id="KW-0732">Signal</keyword>
<evidence type="ECO:0000256" key="1">
    <source>
        <dbReference type="SAM" id="SignalP"/>
    </source>
</evidence>
<protein>
    <submittedName>
        <fullName evidence="2">Uncharacterized protein</fullName>
    </submittedName>
</protein>
<comment type="caution">
    <text evidence="2">The sequence shown here is derived from an EMBL/GenBank/DDBJ whole genome shotgun (WGS) entry which is preliminary data.</text>
</comment>
<accession>A0ABW0QCT9</accession>
<gene>
    <name evidence="2" type="ORF">ACFPP7_17355</name>
</gene>
<keyword evidence="3" id="KW-1185">Reference proteome</keyword>
<evidence type="ECO:0000313" key="3">
    <source>
        <dbReference type="Proteomes" id="UP001596084"/>
    </source>
</evidence>
<sequence length="262" mass="28511">MIPFKNPHRAISIAAALLTFGTTLLAQGLNAPQDTSNAIASYELLGVRLGMTEADAIGAIKKRFPAGSQDANGRPINLRMSDYELTSPKTGAKVRAGIRFDLFPQTTNNFDFVKVLTYSGRVWAVWRDDSSGRYDYDKMLADVLAKFPGASPQKTSFMVVNNNTISGQPGPPAVEGVELYKGRCLGLPFSRSSSGDSMKLEPDCRQVFNLGYQPQIKNNVKLLASGRVQLVDLDAGRNFMTWMSTGAGTIHGEKPRTTDAKL</sequence>
<proteinExistence type="predicted"/>
<evidence type="ECO:0000313" key="2">
    <source>
        <dbReference type="EMBL" id="MFC5522661.1"/>
    </source>
</evidence>